<dbReference type="PANTHER" id="PTHR20275:SF0">
    <property type="entry name" value="NAD KINASE"/>
    <property type="match status" value="1"/>
</dbReference>
<accession>A0AAJ8MCB1</accession>
<dbReference type="InterPro" id="IPR016064">
    <property type="entry name" value="NAD/diacylglycerol_kinase_sf"/>
</dbReference>
<dbReference type="GO" id="GO:0006741">
    <property type="term" value="P:NADP+ biosynthetic process"/>
    <property type="evidence" value="ECO:0007669"/>
    <property type="project" value="InterPro"/>
</dbReference>
<dbReference type="HAMAP" id="MF_00361">
    <property type="entry name" value="NAD_kinase"/>
    <property type="match status" value="1"/>
</dbReference>
<feature type="compositionally biased region" description="Low complexity" evidence="6">
    <location>
        <begin position="300"/>
        <end position="325"/>
    </location>
</feature>
<organism evidence="7 8">
    <name type="scientific">Kwoniella bestiolae CBS 10118</name>
    <dbReference type="NCBI Taxonomy" id="1296100"/>
    <lineage>
        <taxon>Eukaryota</taxon>
        <taxon>Fungi</taxon>
        <taxon>Dikarya</taxon>
        <taxon>Basidiomycota</taxon>
        <taxon>Agaricomycotina</taxon>
        <taxon>Tremellomycetes</taxon>
        <taxon>Tremellales</taxon>
        <taxon>Cryptococcaceae</taxon>
        <taxon>Kwoniella</taxon>
    </lineage>
</organism>
<feature type="region of interest" description="Disordered" evidence="6">
    <location>
        <begin position="1"/>
        <end position="63"/>
    </location>
</feature>
<keyword evidence="3" id="KW-0418">Kinase</keyword>
<dbReference type="KEGG" id="kbi:30211790"/>
<feature type="compositionally biased region" description="Basic and acidic residues" evidence="6">
    <location>
        <begin position="1074"/>
        <end position="1084"/>
    </location>
</feature>
<feature type="region of interest" description="Disordered" evidence="6">
    <location>
        <begin position="888"/>
        <end position="1084"/>
    </location>
</feature>
<protein>
    <recommendedName>
        <fullName evidence="9">NAD+ kinase</fullName>
    </recommendedName>
</protein>
<dbReference type="GeneID" id="30211790"/>
<name>A0AAJ8MCB1_9TREE</name>
<feature type="compositionally biased region" description="Basic and acidic residues" evidence="6">
    <location>
        <begin position="1017"/>
        <end position="1045"/>
    </location>
</feature>
<feature type="region of interest" description="Disordered" evidence="6">
    <location>
        <begin position="1121"/>
        <end position="1168"/>
    </location>
</feature>
<evidence type="ECO:0000256" key="6">
    <source>
        <dbReference type="SAM" id="MobiDB-lite"/>
    </source>
</evidence>
<dbReference type="Proteomes" id="UP000092730">
    <property type="component" value="Chromosome 7"/>
</dbReference>
<dbReference type="RefSeq" id="XP_019044111.2">
    <property type="nucleotide sequence ID" value="XM_019193988.2"/>
</dbReference>
<evidence type="ECO:0000256" key="4">
    <source>
        <dbReference type="ARBA" id="ARBA00022857"/>
    </source>
</evidence>
<keyword evidence="4" id="KW-0521">NADP</keyword>
<feature type="compositionally biased region" description="Basic and acidic residues" evidence="6">
    <location>
        <begin position="41"/>
        <end position="53"/>
    </location>
</feature>
<dbReference type="InterPro" id="IPR017437">
    <property type="entry name" value="ATP-NAD_kinase_PpnK-typ_C"/>
</dbReference>
<dbReference type="Pfam" id="PF01513">
    <property type="entry name" value="NAD_kinase"/>
    <property type="match status" value="1"/>
</dbReference>
<feature type="compositionally biased region" description="Polar residues" evidence="6">
    <location>
        <begin position="1063"/>
        <end position="1072"/>
    </location>
</feature>
<feature type="compositionally biased region" description="Low complexity" evidence="6">
    <location>
        <begin position="205"/>
        <end position="221"/>
    </location>
</feature>
<dbReference type="Gene3D" id="3.40.50.10330">
    <property type="entry name" value="Probable inorganic polyphosphate/atp-NAD kinase, domain 1"/>
    <property type="match status" value="2"/>
</dbReference>
<feature type="region of interest" description="Disordered" evidence="6">
    <location>
        <begin position="180"/>
        <end position="264"/>
    </location>
</feature>
<dbReference type="PANTHER" id="PTHR20275">
    <property type="entry name" value="NAD KINASE"/>
    <property type="match status" value="1"/>
</dbReference>
<evidence type="ECO:0000256" key="3">
    <source>
        <dbReference type="ARBA" id="ARBA00022777"/>
    </source>
</evidence>
<feature type="compositionally biased region" description="Pro residues" evidence="6">
    <location>
        <begin position="238"/>
        <end position="250"/>
    </location>
</feature>
<dbReference type="InterPro" id="IPR002504">
    <property type="entry name" value="NADK"/>
</dbReference>
<reference evidence="7" key="2">
    <citation type="submission" date="2024-02" db="EMBL/GenBank/DDBJ databases">
        <title>Comparative genomics of Cryptococcus and Kwoniella reveals pathogenesis evolution and contrasting modes of karyotype evolution via chromosome fusion or intercentromeric recombination.</title>
        <authorList>
            <person name="Coelho M.A."/>
            <person name="David-Palma M."/>
            <person name="Shea T."/>
            <person name="Bowers K."/>
            <person name="McGinley-Smith S."/>
            <person name="Mohammad A.W."/>
            <person name="Gnirke A."/>
            <person name="Yurkov A.M."/>
            <person name="Nowrousian M."/>
            <person name="Sun S."/>
            <person name="Cuomo C.A."/>
            <person name="Heitman J."/>
        </authorList>
    </citation>
    <scope>NUCLEOTIDE SEQUENCE</scope>
    <source>
        <strain evidence="7">CBS 10118</strain>
    </source>
</reference>
<feature type="compositionally biased region" description="Low complexity" evidence="6">
    <location>
        <begin position="15"/>
        <end position="40"/>
    </location>
</feature>
<feature type="compositionally biased region" description="Low complexity" evidence="6">
    <location>
        <begin position="251"/>
        <end position="264"/>
    </location>
</feature>
<gene>
    <name evidence="7" type="ORF">I302_108243</name>
</gene>
<dbReference type="Gene3D" id="2.60.200.30">
    <property type="entry name" value="Probable inorganic polyphosphate/atp-NAD kinase, domain 2"/>
    <property type="match status" value="1"/>
</dbReference>
<keyword evidence="2" id="KW-0808">Transferase</keyword>
<feature type="compositionally biased region" description="Basic residues" evidence="6">
    <location>
        <begin position="1121"/>
        <end position="1131"/>
    </location>
</feature>
<evidence type="ECO:0000313" key="7">
    <source>
        <dbReference type="EMBL" id="WVW86201.1"/>
    </source>
</evidence>
<dbReference type="GO" id="GO:0003951">
    <property type="term" value="F:NAD+ kinase activity"/>
    <property type="evidence" value="ECO:0007669"/>
    <property type="project" value="InterPro"/>
</dbReference>
<dbReference type="FunFam" id="2.60.200.30:FF:000004">
    <property type="entry name" value="NAD kinase 2, chloroplastic"/>
    <property type="match status" value="1"/>
</dbReference>
<evidence type="ECO:0000313" key="8">
    <source>
        <dbReference type="Proteomes" id="UP000092730"/>
    </source>
</evidence>
<dbReference type="InterPro" id="IPR017438">
    <property type="entry name" value="ATP-NAD_kinase_N"/>
</dbReference>
<dbReference type="SUPFAM" id="SSF111331">
    <property type="entry name" value="NAD kinase/diacylglycerol kinase-like"/>
    <property type="match status" value="1"/>
</dbReference>
<evidence type="ECO:0000256" key="2">
    <source>
        <dbReference type="ARBA" id="ARBA00022679"/>
    </source>
</evidence>
<dbReference type="Pfam" id="PF20143">
    <property type="entry name" value="NAD_kinase_C"/>
    <property type="match status" value="1"/>
</dbReference>
<dbReference type="GO" id="GO:0019674">
    <property type="term" value="P:NAD+ metabolic process"/>
    <property type="evidence" value="ECO:0007669"/>
    <property type="project" value="InterPro"/>
</dbReference>
<keyword evidence="5" id="KW-0520">NAD</keyword>
<reference evidence="7" key="1">
    <citation type="submission" date="2013-07" db="EMBL/GenBank/DDBJ databases">
        <authorList>
            <consortium name="The Broad Institute Genome Sequencing Platform"/>
            <person name="Cuomo C."/>
            <person name="Litvintseva A."/>
            <person name="Chen Y."/>
            <person name="Heitman J."/>
            <person name="Sun S."/>
            <person name="Springer D."/>
            <person name="Dromer F."/>
            <person name="Young S.K."/>
            <person name="Zeng Q."/>
            <person name="Gargeya S."/>
            <person name="Fitzgerald M."/>
            <person name="Abouelleil A."/>
            <person name="Alvarado L."/>
            <person name="Berlin A.M."/>
            <person name="Chapman S.B."/>
            <person name="Dewar J."/>
            <person name="Goldberg J."/>
            <person name="Griggs A."/>
            <person name="Gujja S."/>
            <person name="Hansen M."/>
            <person name="Howarth C."/>
            <person name="Imamovic A."/>
            <person name="Larimer J."/>
            <person name="McCowan C."/>
            <person name="Murphy C."/>
            <person name="Pearson M."/>
            <person name="Priest M."/>
            <person name="Roberts A."/>
            <person name="Saif S."/>
            <person name="Shea T."/>
            <person name="Sykes S."/>
            <person name="Wortman J."/>
            <person name="Nusbaum C."/>
            <person name="Birren B."/>
        </authorList>
    </citation>
    <scope>NUCLEOTIDE SEQUENCE</scope>
    <source>
        <strain evidence="7">CBS 10118</strain>
    </source>
</reference>
<feature type="region of interest" description="Disordered" evidence="6">
    <location>
        <begin position="289"/>
        <end position="410"/>
    </location>
</feature>
<evidence type="ECO:0008006" key="9">
    <source>
        <dbReference type="Google" id="ProtNLM"/>
    </source>
</evidence>
<dbReference type="AlphaFoldDB" id="A0AAJ8MCB1"/>
<feature type="compositionally biased region" description="Pro residues" evidence="6">
    <location>
        <begin position="192"/>
        <end position="204"/>
    </location>
</feature>
<dbReference type="EMBL" id="CP144547">
    <property type="protein sequence ID" value="WVW86201.1"/>
    <property type="molecule type" value="Genomic_DNA"/>
</dbReference>
<feature type="compositionally biased region" description="Basic and acidic residues" evidence="6">
    <location>
        <begin position="1"/>
        <end position="14"/>
    </location>
</feature>
<feature type="compositionally biased region" description="Acidic residues" evidence="6">
    <location>
        <begin position="937"/>
        <end position="956"/>
    </location>
</feature>
<evidence type="ECO:0000256" key="1">
    <source>
        <dbReference type="ARBA" id="ARBA00010995"/>
    </source>
</evidence>
<comment type="similarity">
    <text evidence="1">Belongs to the NAD kinase family.</text>
</comment>
<evidence type="ECO:0000256" key="5">
    <source>
        <dbReference type="ARBA" id="ARBA00023027"/>
    </source>
</evidence>
<sequence length="1168" mass="127750">MAKQDTDNYSHRSMDTPTSISPTPSSISIDTTTSSYPYTPSEKDSPASDDNHNESGIITAETASSSLSLSQVEVIVPSHPHLSKSRPVSLKDSRRSSYIKRLELSAALEREKFGLDHLHISTSPFEEDITVELPSPAFIDQKEVEISYQRDDHLHSHQIHANTRAPSDLDDHDAAKMVGSSEMSKNDTIRPPSTPSTPPPPAPSSRPAASAVNIPTSSRIRNPPPPSPLSKVSSSSPPKGPELDPQPIPPTSDSTYSTSLGSSISPPSLKGLNIPLHSPCFIHSHLDKHGHGSLQDWLKSKSTTTGSGNTSSSSTNTVGSSSTSTYRIPHTNHNHNQHHHVGNTTKPIRQPSYNASKSLSHPGSGSRSYNGTPSHSLPTSPNGTKYPSPTLGKDTGYDSDQSSVNGIGRGGSAILDGDLLDDSEEAGSLTRQLAETAQGVREMSKELGRTKVRSRIQHVLIVTKARDNRLIKLTRELALYLMLKKPATSPDGSSRPGHEGRDRGMVVYVDAQLRTSKRFDASGIQREYPDLFKPISRRRSSSSASVSTLGSLSAYPSTSNMSDFQKRNKDEGQLRYWTSEMCSSSPHLFDFVITLGGDGTVLFTSWLFQRIVPPVLPFALGSLGFLTNFDYAQFKPTMDKVVDEGIRVNLRMRFTCTVYRAIAPEEAAEAANAKGGKKRKAIKKPGGEILMSHVDKGGWESLEGGASQGSCSEAAGKDKEILCFSTRPVEQFEVLNDLVVDRGPSPYVSLLELFGDEHHLTTVQADGLTVSTPTGSTAYSLSAGGSLVHPQIPALLITPICPHTLSFRPMLLPDSMELRICVPYNSRSTAWASFDGRGRVELKQGDHIKVTASKYPFPTVCADKASTDWFSSISRTLRWNEREKQKSFVVVEEDSEPPADTKSHQRSTNKRQNFAEGRQDAEAERAAVNVEGQGKADEEDEDEDEEEDEEDEEFDIDDKSGGENTEPSSPPIEAQASRPPPPNRLNSLIGHAHKSGVETPNRFMTPYEAPPPLSQRHLVEALTKAEIREKDNEQGQRDNIREDGSAFRYNGKSGEHLIPPGRSNLTSPTENQNDIDRQSEGDETDRALYTLDQKTPRPIMTHSNSHHHNHGERVRIQSPIQHKHHHNHGHGHGANGRARNEAKGKAKAFAFFGQDDSASELSDDHSDE</sequence>
<keyword evidence="8" id="KW-1185">Reference proteome</keyword>
<feature type="compositionally biased region" description="Polar residues" evidence="6">
    <location>
        <begin position="351"/>
        <end position="387"/>
    </location>
</feature>
<feature type="compositionally biased region" description="Basic residues" evidence="6">
    <location>
        <begin position="330"/>
        <end position="341"/>
    </location>
</feature>
<proteinExistence type="inferred from homology"/>